<keyword evidence="3" id="KW-1185">Reference proteome</keyword>
<feature type="transmembrane region" description="Helical" evidence="1">
    <location>
        <begin position="112"/>
        <end position="138"/>
    </location>
</feature>
<sequence>MSAWLGFFKKEWTESVKSYKLLLTILIFSVLGILNPFTAKITPAIMENFMPEGTVLNLPEPTALDSWLQFYKNFPQMGLFIFILLFSTMMSKELEKGTLVILLTKGLRRSTVITAKFATGFSYWTLAFMLTFIITYSYTAFYWDQTIVQHVFLAAGCVYVFGLLLFTITLWGNTYFASAYGGLLVTVIAVITLFIIAIFPETASWNPLQLLTSPPRMLTGEVALKEMRTPCIIAISALFVFLLATIFHFNKKRL</sequence>
<feature type="transmembrane region" description="Helical" evidence="1">
    <location>
        <begin position="150"/>
        <end position="172"/>
    </location>
</feature>
<name>A0ABZ0KZ87_9BACL</name>
<dbReference type="RefSeq" id="WP_323692347.1">
    <property type="nucleotide sequence ID" value="NZ_CP116341.1"/>
</dbReference>
<feature type="transmembrane region" description="Helical" evidence="1">
    <location>
        <begin position="74"/>
        <end position="91"/>
    </location>
</feature>
<dbReference type="PANTHER" id="PTHR37305:SF1">
    <property type="entry name" value="MEMBRANE PROTEIN"/>
    <property type="match status" value="1"/>
</dbReference>
<proteinExistence type="predicted"/>
<dbReference type="Proteomes" id="UP001303532">
    <property type="component" value="Chromosome"/>
</dbReference>
<keyword evidence="1" id="KW-0812">Transmembrane</keyword>
<feature type="transmembrane region" description="Helical" evidence="1">
    <location>
        <begin position="21"/>
        <end position="39"/>
    </location>
</feature>
<evidence type="ECO:0000313" key="2">
    <source>
        <dbReference type="EMBL" id="WOV84701.1"/>
    </source>
</evidence>
<feature type="transmembrane region" description="Helical" evidence="1">
    <location>
        <begin position="227"/>
        <end position="249"/>
    </location>
</feature>
<protein>
    <recommendedName>
        <fullName evidence="4">ABC transporter permease</fullName>
    </recommendedName>
</protein>
<dbReference type="PANTHER" id="PTHR37305">
    <property type="entry name" value="INTEGRAL MEMBRANE PROTEIN-RELATED"/>
    <property type="match status" value="1"/>
</dbReference>
<evidence type="ECO:0000313" key="3">
    <source>
        <dbReference type="Proteomes" id="UP001303532"/>
    </source>
</evidence>
<organism evidence="2 3">
    <name type="scientific">Sporosarcina jeotgali</name>
    <dbReference type="NCBI Taxonomy" id="3020056"/>
    <lineage>
        <taxon>Bacteria</taxon>
        <taxon>Bacillati</taxon>
        <taxon>Bacillota</taxon>
        <taxon>Bacilli</taxon>
        <taxon>Bacillales</taxon>
        <taxon>Caryophanaceae</taxon>
        <taxon>Sporosarcina</taxon>
    </lineage>
</organism>
<dbReference type="EMBL" id="CP116341">
    <property type="protein sequence ID" value="WOV84701.1"/>
    <property type="molecule type" value="Genomic_DNA"/>
</dbReference>
<accession>A0ABZ0KZ87</accession>
<keyword evidence="1" id="KW-0472">Membrane</keyword>
<feature type="transmembrane region" description="Helical" evidence="1">
    <location>
        <begin position="179"/>
        <end position="199"/>
    </location>
</feature>
<evidence type="ECO:0008006" key="4">
    <source>
        <dbReference type="Google" id="ProtNLM"/>
    </source>
</evidence>
<reference evidence="2 3" key="1">
    <citation type="submission" date="2023-01" db="EMBL/GenBank/DDBJ databases">
        <title>Sporosarcina sp. nov., isolated from Korean tranditional fermented seafood 'Jeotgal'.</title>
        <authorList>
            <person name="Yang A.-I."/>
        </authorList>
    </citation>
    <scope>NUCLEOTIDE SEQUENCE [LARGE SCALE GENOMIC DNA]</scope>
    <source>
        <strain evidence="2 3">B2O-1</strain>
    </source>
</reference>
<evidence type="ECO:0000256" key="1">
    <source>
        <dbReference type="SAM" id="Phobius"/>
    </source>
</evidence>
<gene>
    <name evidence="2" type="ORF">PGH26_01900</name>
</gene>
<keyword evidence="1" id="KW-1133">Transmembrane helix</keyword>